<keyword evidence="2" id="KW-1185">Reference proteome</keyword>
<proteinExistence type="predicted"/>
<evidence type="ECO:0000313" key="2">
    <source>
        <dbReference type="Proteomes" id="UP000532769"/>
    </source>
</evidence>
<evidence type="ECO:0000313" key="1">
    <source>
        <dbReference type="EMBL" id="NIK14614.1"/>
    </source>
</evidence>
<dbReference type="Proteomes" id="UP000532769">
    <property type="component" value="Unassembled WGS sequence"/>
</dbReference>
<reference evidence="1 2" key="1">
    <citation type="submission" date="2020-03" db="EMBL/GenBank/DDBJ databases">
        <title>Genomic Encyclopedia of Archaeal and Bacterial Type Strains, Phase II (KMG-II): from individual species to whole genera.</title>
        <authorList>
            <person name="Goeker M."/>
        </authorList>
    </citation>
    <scope>NUCLEOTIDE SEQUENCE [LARGE SCALE GENOMIC DNA]</scope>
    <source>
        <strain evidence="1 2">DSM 4749</strain>
    </source>
</reference>
<dbReference type="EMBL" id="JAASRS010000001">
    <property type="protein sequence ID" value="NIK14614.1"/>
    <property type="molecule type" value="Genomic_DNA"/>
</dbReference>
<comment type="caution">
    <text evidence="1">The sequence shown here is derived from an EMBL/GenBank/DDBJ whole genome shotgun (WGS) entry which is preliminary data.</text>
</comment>
<sequence>MKGHKDVFVNLVTFSYEDIPELISLSASVGWDYDVEFARQAEKGTLLLLKWND</sequence>
<organism evidence="1 2">
    <name type="scientific">Saccharococcus thermophilus</name>
    <dbReference type="NCBI Taxonomy" id="29396"/>
    <lineage>
        <taxon>Bacteria</taxon>
        <taxon>Bacillati</taxon>
        <taxon>Bacillota</taxon>
        <taxon>Bacilli</taxon>
        <taxon>Bacillales</taxon>
        <taxon>Anoxybacillaceae</taxon>
        <taxon>Saccharococcus</taxon>
    </lineage>
</organism>
<gene>
    <name evidence="1" type="ORF">BDD39_001124</name>
</gene>
<accession>A0A846MHW5</accession>
<dbReference type="AlphaFoldDB" id="A0A846MHW5"/>
<dbReference type="RefSeq" id="WP_208404338.1">
    <property type="nucleotide sequence ID" value="NZ_JAASRS010000001.1"/>
</dbReference>
<name>A0A846MHW5_9BACL</name>
<protein>
    <submittedName>
        <fullName evidence="1">Uncharacterized protein</fullName>
    </submittedName>
</protein>